<evidence type="ECO:0000313" key="2">
    <source>
        <dbReference type="EMBL" id="GFP20383.1"/>
    </source>
</evidence>
<dbReference type="GO" id="GO:0003677">
    <property type="term" value="F:DNA binding"/>
    <property type="evidence" value="ECO:0007669"/>
    <property type="project" value="InterPro"/>
</dbReference>
<comment type="caution">
    <text evidence="2">The sequence shown here is derived from an EMBL/GenBank/DDBJ whole genome shotgun (WGS) entry which is preliminary data.</text>
</comment>
<dbReference type="Pfam" id="PF01797">
    <property type="entry name" value="Y1_Tnp"/>
    <property type="match status" value="1"/>
</dbReference>
<organism evidence="2 3">
    <name type="scientific">Candidatus Hakubella thermalkaliphila</name>
    <dbReference type="NCBI Taxonomy" id="2754717"/>
    <lineage>
        <taxon>Bacteria</taxon>
        <taxon>Bacillati</taxon>
        <taxon>Actinomycetota</taxon>
        <taxon>Actinomycetota incertae sedis</taxon>
        <taxon>Candidatus Hakubellales</taxon>
        <taxon>Candidatus Hakubellaceae</taxon>
        <taxon>Candidatus Hakubella</taxon>
    </lineage>
</organism>
<evidence type="ECO:0000259" key="1">
    <source>
        <dbReference type="SMART" id="SM01321"/>
    </source>
</evidence>
<dbReference type="Gene3D" id="3.30.70.1290">
    <property type="entry name" value="Transposase IS200-like"/>
    <property type="match status" value="1"/>
</dbReference>
<dbReference type="InterPro" id="IPR002686">
    <property type="entry name" value="Transposase_17"/>
</dbReference>
<dbReference type="RefSeq" id="WP_176237343.1">
    <property type="nucleotide sequence ID" value="NZ_BLRU01000399.1"/>
</dbReference>
<dbReference type="Proteomes" id="UP000574717">
    <property type="component" value="Unassembled WGS sequence"/>
</dbReference>
<sequence>MPRAARIAPSEHIYYPDKRGNNRQDVFKEENDCQRYLDILQRYKEKYKFKLYHYALMKNHIHLVIETTGGSGKLSDIMKGINLSYAQHYKNKYRHIGHFWQDRYKSILISKDAYLFACGSYVELNPVRARIVEDPKDYRWSSYNAYAYGKKDYITDEHSIYR</sequence>
<name>A0A6V8NJR1_9ACTN</name>
<dbReference type="InterPro" id="IPR036515">
    <property type="entry name" value="Transposase_17_sf"/>
</dbReference>
<proteinExistence type="predicted"/>
<accession>A0A6V8NJR1</accession>
<dbReference type="EMBL" id="BLRU01000399">
    <property type="protein sequence ID" value="GFP20383.1"/>
    <property type="molecule type" value="Genomic_DNA"/>
</dbReference>
<feature type="domain" description="Transposase IS200-like" evidence="1">
    <location>
        <begin position="15"/>
        <end position="125"/>
    </location>
</feature>
<dbReference type="SUPFAM" id="SSF143422">
    <property type="entry name" value="Transposase IS200-like"/>
    <property type="match status" value="1"/>
</dbReference>
<reference evidence="2 3" key="1">
    <citation type="journal article" date="2020" name="Front. Microbiol.">
        <title>Single-cell genomics of novel Actinobacteria with the Wood-Ljungdahl pathway discovered in a serpentinizing system.</title>
        <authorList>
            <person name="Merino N."/>
            <person name="Kawai M."/>
            <person name="Boyd E.S."/>
            <person name="Colman D.R."/>
            <person name="McGlynn S.E."/>
            <person name="Nealson K.H."/>
            <person name="Kurokawa K."/>
            <person name="Hongoh Y."/>
        </authorList>
    </citation>
    <scope>NUCLEOTIDE SEQUENCE [LARGE SCALE GENOMIC DNA]</scope>
    <source>
        <strain evidence="2 3">S03</strain>
    </source>
</reference>
<protein>
    <submittedName>
        <fullName evidence="2">Putative transposase</fullName>
    </submittedName>
</protein>
<dbReference type="SMART" id="SM01321">
    <property type="entry name" value="Y1_Tnp"/>
    <property type="match status" value="1"/>
</dbReference>
<feature type="non-terminal residue" evidence="2">
    <location>
        <position position="162"/>
    </location>
</feature>
<dbReference type="PANTHER" id="PTHR34322:SF2">
    <property type="entry name" value="TRANSPOSASE IS200-LIKE DOMAIN-CONTAINING PROTEIN"/>
    <property type="match status" value="1"/>
</dbReference>
<dbReference type="GO" id="GO:0006313">
    <property type="term" value="P:DNA transposition"/>
    <property type="evidence" value="ECO:0007669"/>
    <property type="project" value="InterPro"/>
</dbReference>
<dbReference type="GO" id="GO:0004803">
    <property type="term" value="F:transposase activity"/>
    <property type="evidence" value="ECO:0007669"/>
    <property type="project" value="InterPro"/>
</dbReference>
<dbReference type="AlphaFoldDB" id="A0A6V8NJR1"/>
<dbReference type="PANTHER" id="PTHR34322">
    <property type="entry name" value="TRANSPOSASE, Y1_TNP DOMAIN-CONTAINING"/>
    <property type="match status" value="1"/>
</dbReference>
<evidence type="ECO:0000313" key="3">
    <source>
        <dbReference type="Proteomes" id="UP000574717"/>
    </source>
</evidence>
<gene>
    <name evidence="2" type="ORF">HKBW3S03_01885</name>
</gene>